<accession>A0A8S1Q8S2</accession>
<comment type="caution">
    <text evidence="1">The sequence shown here is derived from an EMBL/GenBank/DDBJ whole genome shotgun (WGS) entry which is preliminary data.</text>
</comment>
<reference evidence="1" key="1">
    <citation type="submission" date="2021-01" db="EMBL/GenBank/DDBJ databases">
        <authorList>
            <consortium name="Genoscope - CEA"/>
            <person name="William W."/>
        </authorList>
    </citation>
    <scope>NUCLEOTIDE SEQUENCE</scope>
</reference>
<name>A0A8S1Q8S2_9CILI</name>
<dbReference type="EMBL" id="CAJJDN010000099">
    <property type="protein sequence ID" value="CAD8112029.1"/>
    <property type="molecule type" value="Genomic_DNA"/>
</dbReference>
<dbReference type="Proteomes" id="UP000692954">
    <property type="component" value="Unassembled WGS sequence"/>
</dbReference>
<keyword evidence="2" id="KW-1185">Reference proteome</keyword>
<proteinExistence type="predicted"/>
<sequence>MIIYLYNLFFKNNRLYVKFINHKNYNQQSNKEIVNLLSNCNKQSLLCENQIKLYEFQQGIIKQIQVLYKHKYDILVNLLQFVQVKTTINGIPLTQLKDTVIVFICLVLNNNESLFISCSQDNTFKFGSNQMNGFVNKQSLIILVMFYQFVQMISKIKQLLVDVIIQYQQRSIMNKVKRWIIKENRIDVDKILFLFFVEISNQFCYSQFLQLLSQIYEKKQGDFLQIQE</sequence>
<gene>
    <name evidence="1" type="ORF">PSON_ATCC_30995.1.T0990191</name>
</gene>
<protein>
    <submittedName>
        <fullName evidence="1">Uncharacterized protein</fullName>
    </submittedName>
</protein>
<organism evidence="1 2">
    <name type="scientific">Paramecium sonneborni</name>
    <dbReference type="NCBI Taxonomy" id="65129"/>
    <lineage>
        <taxon>Eukaryota</taxon>
        <taxon>Sar</taxon>
        <taxon>Alveolata</taxon>
        <taxon>Ciliophora</taxon>
        <taxon>Intramacronucleata</taxon>
        <taxon>Oligohymenophorea</taxon>
        <taxon>Peniculida</taxon>
        <taxon>Parameciidae</taxon>
        <taxon>Paramecium</taxon>
    </lineage>
</organism>
<evidence type="ECO:0000313" key="2">
    <source>
        <dbReference type="Proteomes" id="UP000692954"/>
    </source>
</evidence>
<evidence type="ECO:0000313" key="1">
    <source>
        <dbReference type="EMBL" id="CAD8112029.1"/>
    </source>
</evidence>
<dbReference type="AlphaFoldDB" id="A0A8S1Q8S2"/>